<dbReference type="AlphaFoldDB" id="A0A8J8T7K9"/>
<gene>
    <name evidence="1" type="ORF">FGO68_gene17170</name>
</gene>
<protein>
    <submittedName>
        <fullName evidence="1">Uncharacterized protein</fullName>
    </submittedName>
</protein>
<proteinExistence type="predicted"/>
<accession>A0A8J8T7K9</accession>
<dbReference type="Proteomes" id="UP000785679">
    <property type="component" value="Unassembled WGS sequence"/>
</dbReference>
<reference evidence="1" key="1">
    <citation type="submission" date="2019-06" db="EMBL/GenBank/DDBJ databases">
        <authorList>
            <person name="Zheng W."/>
        </authorList>
    </citation>
    <scope>NUCLEOTIDE SEQUENCE</scope>
    <source>
        <strain evidence="1">QDHG01</strain>
    </source>
</reference>
<comment type="caution">
    <text evidence="1">The sequence shown here is derived from an EMBL/GenBank/DDBJ whole genome shotgun (WGS) entry which is preliminary data.</text>
</comment>
<dbReference type="EMBL" id="RRYP01001951">
    <property type="protein sequence ID" value="TNV85294.1"/>
    <property type="molecule type" value="Genomic_DNA"/>
</dbReference>
<keyword evidence="2" id="KW-1185">Reference proteome</keyword>
<sequence>MNPTIQNNYREDALKCQDDLTFHYDDLKINVKECLPQSQIRSNTYENVLMELFHWSLFLNLSNWYSSGYSMVGMDEHTMQQSEILDHFLSLEDYTN</sequence>
<organism evidence="1 2">
    <name type="scientific">Halteria grandinella</name>
    <dbReference type="NCBI Taxonomy" id="5974"/>
    <lineage>
        <taxon>Eukaryota</taxon>
        <taxon>Sar</taxon>
        <taxon>Alveolata</taxon>
        <taxon>Ciliophora</taxon>
        <taxon>Intramacronucleata</taxon>
        <taxon>Spirotrichea</taxon>
        <taxon>Stichotrichia</taxon>
        <taxon>Sporadotrichida</taxon>
        <taxon>Halteriidae</taxon>
        <taxon>Halteria</taxon>
    </lineage>
</organism>
<name>A0A8J8T7K9_HALGN</name>
<evidence type="ECO:0000313" key="2">
    <source>
        <dbReference type="Proteomes" id="UP000785679"/>
    </source>
</evidence>
<evidence type="ECO:0000313" key="1">
    <source>
        <dbReference type="EMBL" id="TNV85294.1"/>
    </source>
</evidence>